<keyword evidence="1" id="KW-1133">Transmembrane helix</keyword>
<dbReference type="RefSeq" id="WP_182169050.1">
    <property type="nucleotide sequence ID" value="NZ_JACFXU010000013.1"/>
</dbReference>
<protein>
    <submittedName>
        <fullName evidence="2">Uncharacterized protein</fullName>
    </submittedName>
</protein>
<evidence type="ECO:0000313" key="3">
    <source>
        <dbReference type="Proteomes" id="UP000539350"/>
    </source>
</evidence>
<evidence type="ECO:0000313" key="2">
    <source>
        <dbReference type="EMBL" id="MBA6412238.1"/>
    </source>
</evidence>
<evidence type="ECO:0000256" key="1">
    <source>
        <dbReference type="SAM" id="Phobius"/>
    </source>
</evidence>
<comment type="caution">
    <text evidence="2">The sequence shown here is derived from an EMBL/GenBank/DDBJ whole genome shotgun (WGS) entry which is preliminary data.</text>
</comment>
<name>A0A7W2TUM2_9GAMM</name>
<keyword evidence="3" id="KW-1185">Reference proteome</keyword>
<feature type="transmembrane region" description="Helical" evidence="1">
    <location>
        <begin position="21"/>
        <end position="40"/>
    </location>
</feature>
<gene>
    <name evidence="2" type="ORF">H2508_03855</name>
</gene>
<organism evidence="2 3">
    <name type="scientific">Sediminihaliea albiluteola</name>
    <dbReference type="NCBI Taxonomy" id="2758564"/>
    <lineage>
        <taxon>Bacteria</taxon>
        <taxon>Pseudomonadati</taxon>
        <taxon>Pseudomonadota</taxon>
        <taxon>Gammaproteobacteria</taxon>
        <taxon>Cellvibrionales</taxon>
        <taxon>Halieaceae</taxon>
        <taxon>Sediminihaliea</taxon>
    </lineage>
</organism>
<dbReference type="EMBL" id="JACFXU010000013">
    <property type="protein sequence ID" value="MBA6412238.1"/>
    <property type="molecule type" value="Genomic_DNA"/>
</dbReference>
<keyword evidence="1" id="KW-0472">Membrane</keyword>
<proteinExistence type="predicted"/>
<keyword evidence="1" id="KW-0812">Transmembrane</keyword>
<reference evidence="2 3" key="1">
    <citation type="submission" date="2020-07" db="EMBL/GenBank/DDBJ databases">
        <title>Halieaceae bacterium, F7430, whole genome shotgun sequencing project.</title>
        <authorList>
            <person name="Jiang S."/>
            <person name="Liu Z.W."/>
            <person name="Du Z.J."/>
        </authorList>
    </citation>
    <scope>NUCLEOTIDE SEQUENCE [LARGE SCALE GENOMIC DNA]</scope>
    <source>
        <strain evidence="2 3">F7430</strain>
    </source>
</reference>
<accession>A0A7W2TUM2</accession>
<dbReference type="AlphaFoldDB" id="A0A7W2TUM2"/>
<sequence>MSTINMNSLWITRGQGMYKELQAACLVASSFTAHILYSVIIDSEYFDFTEINAVKA</sequence>
<dbReference type="Proteomes" id="UP000539350">
    <property type="component" value="Unassembled WGS sequence"/>
</dbReference>